<keyword evidence="5" id="KW-0408">Iron</keyword>
<accession>A0A5E4TGY7</accession>
<feature type="transmembrane region" description="Helical" evidence="8">
    <location>
        <begin position="486"/>
        <end position="509"/>
    </location>
</feature>
<keyword evidence="11" id="KW-1185">Reference proteome</keyword>
<organism evidence="10 11">
    <name type="scientific">Pandoraea horticolens</name>
    <dbReference type="NCBI Taxonomy" id="2508298"/>
    <lineage>
        <taxon>Bacteria</taxon>
        <taxon>Pseudomonadati</taxon>
        <taxon>Pseudomonadota</taxon>
        <taxon>Betaproteobacteria</taxon>
        <taxon>Burkholderiales</taxon>
        <taxon>Burkholderiaceae</taxon>
        <taxon>Pandoraea</taxon>
    </lineage>
</organism>
<evidence type="ECO:0000256" key="4">
    <source>
        <dbReference type="ARBA" id="ARBA00022982"/>
    </source>
</evidence>
<feature type="transmembrane region" description="Helical" evidence="8">
    <location>
        <begin position="158"/>
        <end position="175"/>
    </location>
</feature>
<keyword evidence="8" id="KW-0472">Membrane</keyword>
<feature type="region of interest" description="Disordered" evidence="7">
    <location>
        <begin position="1"/>
        <end position="21"/>
    </location>
</feature>
<sequence>MRSGRECVPAAAPQRSERKRPGRIRKIRRIDKRRQPVGHPPTYELSMSIAIPVPNRLARLGLWMQHHGKLIRGVQWGVVLVYAFLICVPVMMPLPDETAHILDNLTVFAQFTFWGIWWPFVLISMVLMGRVWCGVLCPEGTLSEFASRHGRGRAIPRWMRWGGWPFVAFAGTTLYGQMVSVYQYPKAVLLVLGGSTVGAMVIGYFYGRDKRVWCKYLCPVNGVFSLLARLAPFHFKVNEDAWRRSYHTNGHKIMPINCAPLVPLRNMKGGAQCHMCGRCAGHRDAIELTSRSPSEEIVKFGATENNSVWDSVLVMYGLLGVAIGAFHWTVNPWFVATKTMLATWLIDHNIMWPFETNAPWFVFTNYPDQSDVFTWLDGGMVVTYILGNGLLLGLAFTILFALANRAMGPWQTSRFNHLVQSLIPIAGAGVFIGLSATTISLLRAEHLPVYWANDVRAAILAATTLWSLWLGWRVTGRHARSFGRRLAGMAGVVAALALVNWLWLLMFWIW</sequence>
<dbReference type="PANTHER" id="PTHR30176">
    <property type="entry name" value="FERREDOXIN-TYPE PROTEIN NAPH"/>
    <property type="match status" value="1"/>
</dbReference>
<evidence type="ECO:0000256" key="7">
    <source>
        <dbReference type="SAM" id="MobiDB-lite"/>
    </source>
</evidence>
<keyword evidence="8" id="KW-0812">Transmembrane</keyword>
<dbReference type="InterPro" id="IPR051684">
    <property type="entry name" value="Electron_Trans/Redox"/>
</dbReference>
<keyword evidence="2" id="KW-0004">4Fe-4S</keyword>
<keyword evidence="8" id="KW-1133">Transmembrane helix</keyword>
<evidence type="ECO:0000256" key="3">
    <source>
        <dbReference type="ARBA" id="ARBA00022723"/>
    </source>
</evidence>
<feature type="transmembrane region" description="Helical" evidence="8">
    <location>
        <begin position="455"/>
        <end position="474"/>
    </location>
</feature>
<evidence type="ECO:0000256" key="1">
    <source>
        <dbReference type="ARBA" id="ARBA00022448"/>
    </source>
</evidence>
<dbReference type="InterPro" id="IPR017896">
    <property type="entry name" value="4Fe4S_Fe-S-bd"/>
</dbReference>
<feature type="transmembrane region" description="Helical" evidence="8">
    <location>
        <begin position="114"/>
        <end position="137"/>
    </location>
</feature>
<evidence type="ECO:0000313" key="11">
    <source>
        <dbReference type="Proteomes" id="UP000343317"/>
    </source>
</evidence>
<dbReference type="Proteomes" id="UP000343317">
    <property type="component" value="Unassembled WGS sequence"/>
</dbReference>
<dbReference type="GO" id="GO:0051539">
    <property type="term" value="F:4 iron, 4 sulfur cluster binding"/>
    <property type="evidence" value="ECO:0007669"/>
    <property type="project" value="UniProtKB-KW"/>
</dbReference>
<feature type="domain" description="4Fe-4S ferredoxin-type" evidence="9">
    <location>
        <begin position="198"/>
        <end position="237"/>
    </location>
</feature>
<evidence type="ECO:0000256" key="5">
    <source>
        <dbReference type="ARBA" id="ARBA00023004"/>
    </source>
</evidence>
<keyword evidence="6" id="KW-0411">Iron-sulfur</keyword>
<proteinExistence type="predicted"/>
<evidence type="ECO:0000256" key="2">
    <source>
        <dbReference type="ARBA" id="ARBA00022485"/>
    </source>
</evidence>
<keyword evidence="1" id="KW-0813">Transport</keyword>
<feature type="transmembrane region" description="Helical" evidence="8">
    <location>
        <begin position="74"/>
        <end position="94"/>
    </location>
</feature>
<dbReference type="GO" id="GO:0005886">
    <property type="term" value="C:plasma membrane"/>
    <property type="evidence" value="ECO:0007669"/>
    <property type="project" value="TreeGrafter"/>
</dbReference>
<keyword evidence="4" id="KW-0249">Electron transport</keyword>
<evidence type="ECO:0000256" key="8">
    <source>
        <dbReference type="SAM" id="Phobius"/>
    </source>
</evidence>
<feature type="domain" description="4Fe-4S ferredoxin-type" evidence="9">
    <location>
        <begin position="112"/>
        <end position="152"/>
    </location>
</feature>
<dbReference type="PANTHER" id="PTHR30176:SF3">
    <property type="entry name" value="FERREDOXIN-TYPE PROTEIN NAPH"/>
    <property type="match status" value="1"/>
</dbReference>
<name>A0A5E4TGY7_9BURK</name>
<dbReference type="EMBL" id="CABPSM010000003">
    <property type="protein sequence ID" value="VVD86502.1"/>
    <property type="molecule type" value="Genomic_DNA"/>
</dbReference>
<feature type="transmembrane region" description="Helical" evidence="8">
    <location>
        <begin position="308"/>
        <end position="330"/>
    </location>
</feature>
<protein>
    <submittedName>
        <fullName evidence="10">Ferredoxin</fullName>
    </submittedName>
</protein>
<reference evidence="10 11" key="1">
    <citation type="submission" date="2019-08" db="EMBL/GenBank/DDBJ databases">
        <authorList>
            <person name="Peeters C."/>
        </authorList>
    </citation>
    <scope>NUCLEOTIDE SEQUENCE [LARGE SCALE GENOMIC DNA]</scope>
    <source>
        <strain evidence="10 11">LMG 31112</strain>
    </source>
</reference>
<feature type="transmembrane region" description="Helical" evidence="8">
    <location>
        <begin position="187"/>
        <end position="207"/>
    </location>
</feature>
<feature type="transmembrane region" description="Helical" evidence="8">
    <location>
        <begin position="381"/>
        <end position="402"/>
    </location>
</feature>
<dbReference type="Pfam" id="PF12801">
    <property type="entry name" value="Fer4_5"/>
    <property type="match status" value="2"/>
</dbReference>
<evidence type="ECO:0000256" key="6">
    <source>
        <dbReference type="ARBA" id="ARBA00023014"/>
    </source>
</evidence>
<keyword evidence="3" id="KW-0479">Metal-binding</keyword>
<evidence type="ECO:0000313" key="10">
    <source>
        <dbReference type="EMBL" id="VVD86502.1"/>
    </source>
</evidence>
<gene>
    <name evidence="10" type="ORF">PHO31112_01390</name>
</gene>
<feature type="transmembrane region" description="Helical" evidence="8">
    <location>
        <begin position="422"/>
        <end position="443"/>
    </location>
</feature>
<dbReference type="GO" id="GO:0046872">
    <property type="term" value="F:metal ion binding"/>
    <property type="evidence" value="ECO:0007669"/>
    <property type="project" value="UniProtKB-KW"/>
</dbReference>
<evidence type="ECO:0000259" key="9">
    <source>
        <dbReference type="Pfam" id="PF12801"/>
    </source>
</evidence>
<dbReference type="AlphaFoldDB" id="A0A5E4TGY7"/>